<sequence>MVLIRCILSAIAFWTFSVDGIPNPISKRIAQVISDSTTKWVAACQTAGGGQNCGTVSVAAFTTLLAAGNPCDHQDAADNMIDLAKTLPNNAQMISLTQVFVQQPRNAPDSLAVLYCQKSPRNAELHGLFQCQFAGVNEKVFTGNVAVGALGTIPLGLTAPLSPAGSCPANPSGPIADGTQLTDITTNPGINNAANRATASKSEKLNCPALNPAASPLPSSTPASSKGFKKQNGLEAQALNAKFATLTASSSCVTGQNACVNSSFAQCVGNHFDLTSCGNGLICAALPLVNSPGTSITCTTAADRDTRISAAISS</sequence>
<protein>
    <recommendedName>
        <fullName evidence="4">Carbohydrate-binding module family 19 domain-containing protein</fullName>
    </recommendedName>
</protein>
<organism evidence="2 3">
    <name type="scientific">Hydnum rufescens UP504</name>
    <dbReference type="NCBI Taxonomy" id="1448309"/>
    <lineage>
        <taxon>Eukaryota</taxon>
        <taxon>Fungi</taxon>
        <taxon>Dikarya</taxon>
        <taxon>Basidiomycota</taxon>
        <taxon>Agaricomycotina</taxon>
        <taxon>Agaricomycetes</taxon>
        <taxon>Cantharellales</taxon>
        <taxon>Hydnaceae</taxon>
        <taxon>Hydnum</taxon>
    </lineage>
</organism>
<evidence type="ECO:0008006" key="4">
    <source>
        <dbReference type="Google" id="ProtNLM"/>
    </source>
</evidence>
<gene>
    <name evidence="2" type="ORF">BS47DRAFT_1345312</name>
</gene>
<dbReference type="OrthoDB" id="2362516at2759"/>
<name>A0A9P6AVP7_9AGAM</name>
<proteinExistence type="predicted"/>
<feature type="signal peptide" evidence="1">
    <location>
        <begin position="1"/>
        <end position="20"/>
    </location>
</feature>
<dbReference type="Proteomes" id="UP000886523">
    <property type="component" value="Unassembled WGS sequence"/>
</dbReference>
<evidence type="ECO:0000313" key="2">
    <source>
        <dbReference type="EMBL" id="KAF9512537.1"/>
    </source>
</evidence>
<comment type="caution">
    <text evidence="2">The sequence shown here is derived from an EMBL/GenBank/DDBJ whole genome shotgun (WGS) entry which is preliminary data.</text>
</comment>
<feature type="chain" id="PRO_5040432762" description="Carbohydrate-binding module family 19 domain-containing protein" evidence="1">
    <location>
        <begin position="21"/>
        <end position="314"/>
    </location>
</feature>
<accession>A0A9P6AVP7</accession>
<evidence type="ECO:0000256" key="1">
    <source>
        <dbReference type="SAM" id="SignalP"/>
    </source>
</evidence>
<dbReference type="EMBL" id="MU128985">
    <property type="protein sequence ID" value="KAF9512537.1"/>
    <property type="molecule type" value="Genomic_DNA"/>
</dbReference>
<reference evidence="2" key="1">
    <citation type="journal article" date="2020" name="Nat. Commun.">
        <title>Large-scale genome sequencing of mycorrhizal fungi provides insights into the early evolution of symbiotic traits.</title>
        <authorList>
            <person name="Miyauchi S."/>
            <person name="Kiss E."/>
            <person name="Kuo A."/>
            <person name="Drula E."/>
            <person name="Kohler A."/>
            <person name="Sanchez-Garcia M."/>
            <person name="Morin E."/>
            <person name="Andreopoulos B."/>
            <person name="Barry K.W."/>
            <person name="Bonito G."/>
            <person name="Buee M."/>
            <person name="Carver A."/>
            <person name="Chen C."/>
            <person name="Cichocki N."/>
            <person name="Clum A."/>
            <person name="Culley D."/>
            <person name="Crous P.W."/>
            <person name="Fauchery L."/>
            <person name="Girlanda M."/>
            <person name="Hayes R.D."/>
            <person name="Keri Z."/>
            <person name="LaButti K."/>
            <person name="Lipzen A."/>
            <person name="Lombard V."/>
            <person name="Magnuson J."/>
            <person name="Maillard F."/>
            <person name="Murat C."/>
            <person name="Nolan M."/>
            <person name="Ohm R.A."/>
            <person name="Pangilinan J."/>
            <person name="Pereira M.F."/>
            <person name="Perotto S."/>
            <person name="Peter M."/>
            <person name="Pfister S."/>
            <person name="Riley R."/>
            <person name="Sitrit Y."/>
            <person name="Stielow J.B."/>
            <person name="Szollosi G."/>
            <person name="Zifcakova L."/>
            <person name="Stursova M."/>
            <person name="Spatafora J.W."/>
            <person name="Tedersoo L."/>
            <person name="Vaario L.M."/>
            <person name="Yamada A."/>
            <person name="Yan M."/>
            <person name="Wang P."/>
            <person name="Xu J."/>
            <person name="Bruns T."/>
            <person name="Baldrian P."/>
            <person name="Vilgalys R."/>
            <person name="Dunand C."/>
            <person name="Henrissat B."/>
            <person name="Grigoriev I.V."/>
            <person name="Hibbett D."/>
            <person name="Nagy L.G."/>
            <person name="Martin F.M."/>
        </authorList>
    </citation>
    <scope>NUCLEOTIDE SEQUENCE</scope>
    <source>
        <strain evidence="2">UP504</strain>
    </source>
</reference>
<keyword evidence="1" id="KW-0732">Signal</keyword>
<evidence type="ECO:0000313" key="3">
    <source>
        <dbReference type="Proteomes" id="UP000886523"/>
    </source>
</evidence>
<keyword evidence="3" id="KW-1185">Reference proteome</keyword>
<dbReference type="AlphaFoldDB" id="A0A9P6AVP7"/>